<name>A0ACC0MA87_RHOML</name>
<keyword evidence="2" id="KW-1185">Reference proteome</keyword>
<comment type="caution">
    <text evidence="1">The sequence shown here is derived from an EMBL/GenBank/DDBJ whole genome shotgun (WGS) entry which is preliminary data.</text>
</comment>
<evidence type="ECO:0000313" key="1">
    <source>
        <dbReference type="EMBL" id="KAI8537471.1"/>
    </source>
</evidence>
<protein>
    <submittedName>
        <fullName evidence="1">Uncharacterized protein</fullName>
    </submittedName>
</protein>
<proteinExistence type="predicted"/>
<dbReference type="Proteomes" id="UP001062846">
    <property type="component" value="Chromosome 9"/>
</dbReference>
<gene>
    <name evidence="1" type="ORF">RHMOL_Rhmol09G0025900</name>
</gene>
<organism evidence="1 2">
    <name type="scientific">Rhododendron molle</name>
    <name type="common">Chinese azalea</name>
    <name type="synonym">Azalea mollis</name>
    <dbReference type="NCBI Taxonomy" id="49168"/>
    <lineage>
        <taxon>Eukaryota</taxon>
        <taxon>Viridiplantae</taxon>
        <taxon>Streptophyta</taxon>
        <taxon>Embryophyta</taxon>
        <taxon>Tracheophyta</taxon>
        <taxon>Spermatophyta</taxon>
        <taxon>Magnoliopsida</taxon>
        <taxon>eudicotyledons</taxon>
        <taxon>Gunneridae</taxon>
        <taxon>Pentapetalae</taxon>
        <taxon>asterids</taxon>
        <taxon>Ericales</taxon>
        <taxon>Ericaceae</taxon>
        <taxon>Ericoideae</taxon>
        <taxon>Rhodoreae</taxon>
        <taxon>Rhododendron</taxon>
    </lineage>
</organism>
<reference evidence="1" key="1">
    <citation type="submission" date="2022-02" db="EMBL/GenBank/DDBJ databases">
        <title>Plant Genome Project.</title>
        <authorList>
            <person name="Zhang R.-G."/>
        </authorList>
    </citation>
    <scope>NUCLEOTIDE SEQUENCE</scope>
    <source>
        <strain evidence="1">AT1</strain>
    </source>
</reference>
<evidence type="ECO:0000313" key="2">
    <source>
        <dbReference type="Proteomes" id="UP001062846"/>
    </source>
</evidence>
<accession>A0ACC0MA87</accession>
<dbReference type="EMBL" id="CM046396">
    <property type="protein sequence ID" value="KAI8537471.1"/>
    <property type="molecule type" value="Genomic_DNA"/>
</dbReference>
<sequence length="131" mass="14847">MAGGNVYNDFSALEEDFDVFEANVLNKYCPVSEEIPCPECETMLMSLEEVVAHCVEVHDWGGRNKSTMGKLMLNDVSDPRTMSKGLIEEESKGLLEEEYKGQKSEAGTYNTAKPKAEVSWEWEKWSLREIT</sequence>